<protein>
    <submittedName>
        <fullName evidence="1">Uncharacterized protein</fullName>
    </submittedName>
</protein>
<gene>
    <name evidence="1" type="ORF">B5808_02785</name>
</gene>
<evidence type="ECO:0000313" key="1">
    <source>
        <dbReference type="EMBL" id="ARJ04272.1"/>
    </source>
</evidence>
<dbReference type="Proteomes" id="UP000192775">
    <property type="component" value="Chromosome"/>
</dbReference>
<reference evidence="1 2" key="1">
    <citation type="submission" date="2017-04" db="EMBL/GenBank/DDBJ databases">
        <authorList>
            <person name="Afonso C.L."/>
            <person name="Miller P.J."/>
            <person name="Scott M.A."/>
            <person name="Spackman E."/>
            <person name="Goraichik I."/>
            <person name="Dimitrov K.M."/>
            <person name="Suarez D.L."/>
            <person name="Swayne D.E."/>
        </authorList>
    </citation>
    <scope>NUCLEOTIDE SEQUENCE [LARGE SCALE GENOMIC DNA]</scope>
    <source>
        <strain evidence="2">XA(T)</strain>
    </source>
</reference>
<dbReference type="RefSeq" id="WP_085018228.1">
    <property type="nucleotide sequence ID" value="NZ_BMHD01000001.1"/>
</dbReference>
<accession>A0A1X9LID6</accession>
<dbReference type="EMBL" id="CP020715">
    <property type="protein sequence ID" value="ARJ04272.1"/>
    <property type="molecule type" value="Genomic_DNA"/>
</dbReference>
<evidence type="ECO:0000313" key="2">
    <source>
        <dbReference type="Proteomes" id="UP000192775"/>
    </source>
</evidence>
<dbReference type="AlphaFoldDB" id="A0A1X9LID6"/>
<proteinExistence type="predicted"/>
<name>A0A1X9LID6_9MICO</name>
<sequence>MQGAIFGDGALVPGVTAVIAVLVVVVLVFRLGRRSGGQRRVASVQRLRPDAAVVLVSRTLALDLAAERFVSSADARWEPGAATDVVASAGEDGLVLWLGAPGEMSPVAVAPPAGVRSAAVDGLTVTVTAAAGDSTVELPLAVQRKDSTLESWTAFTTRLQAFAGA</sequence>
<organism evidence="1 2">
    <name type="scientific">Cnuibacter physcomitrellae</name>
    <dbReference type="NCBI Taxonomy" id="1619308"/>
    <lineage>
        <taxon>Bacteria</taxon>
        <taxon>Bacillati</taxon>
        <taxon>Actinomycetota</taxon>
        <taxon>Actinomycetes</taxon>
        <taxon>Micrococcales</taxon>
        <taxon>Microbacteriaceae</taxon>
        <taxon>Cnuibacter</taxon>
    </lineage>
</organism>
<dbReference type="KEGG" id="cphy:B5808_02785"/>
<keyword evidence="2" id="KW-1185">Reference proteome</keyword>